<dbReference type="PANTHER" id="PTHR11732">
    <property type="entry name" value="ALDO/KETO REDUCTASE"/>
    <property type="match status" value="1"/>
</dbReference>
<dbReference type="GO" id="GO:0016491">
    <property type="term" value="F:oxidoreductase activity"/>
    <property type="evidence" value="ECO:0007669"/>
    <property type="project" value="UniProtKB-KW"/>
</dbReference>
<organism evidence="6 8">
    <name type="scientific">Muntiacus reevesi</name>
    <name type="common">Reeves' muntjac</name>
    <name type="synonym">Cervus reevesi</name>
    <dbReference type="NCBI Taxonomy" id="9886"/>
    <lineage>
        <taxon>Eukaryota</taxon>
        <taxon>Metazoa</taxon>
        <taxon>Chordata</taxon>
        <taxon>Craniata</taxon>
        <taxon>Vertebrata</taxon>
        <taxon>Euteleostomi</taxon>
        <taxon>Mammalia</taxon>
        <taxon>Eutheria</taxon>
        <taxon>Laurasiatheria</taxon>
        <taxon>Artiodactyla</taxon>
        <taxon>Ruminantia</taxon>
        <taxon>Pecora</taxon>
        <taxon>Cervidae</taxon>
        <taxon>Muntiacinae</taxon>
        <taxon>Muntiacus</taxon>
    </lineage>
</organism>
<feature type="signal peptide" evidence="4">
    <location>
        <begin position="1"/>
        <end position="24"/>
    </location>
</feature>
<dbReference type="Proteomes" id="UP000326062">
    <property type="component" value="Unassembled WGS sequence"/>
</dbReference>
<evidence type="ECO:0000256" key="4">
    <source>
        <dbReference type="SAM" id="SignalP"/>
    </source>
</evidence>
<evidence type="ECO:0000313" key="8">
    <source>
        <dbReference type="Proteomes" id="UP000326062"/>
    </source>
</evidence>
<dbReference type="SUPFAM" id="SSF51430">
    <property type="entry name" value="NAD(P)-linked oxidoreductase"/>
    <property type="match status" value="1"/>
</dbReference>
<evidence type="ECO:0000313" key="7">
    <source>
        <dbReference type="EMBL" id="KAB0353763.1"/>
    </source>
</evidence>
<evidence type="ECO:0000256" key="2">
    <source>
        <dbReference type="ARBA" id="ARBA00022857"/>
    </source>
</evidence>
<dbReference type="InterPro" id="IPR020471">
    <property type="entry name" value="AKR"/>
</dbReference>
<comment type="similarity">
    <text evidence="1">Belongs to the aldo/keto reductase family.</text>
</comment>
<evidence type="ECO:0000313" key="6">
    <source>
        <dbReference type="EMBL" id="KAB0353762.1"/>
    </source>
</evidence>
<evidence type="ECO:0000259" key="5">
    <source>
        <dbReference type="Pfam" id="PF00248"/>
    </source>
</evidence>
<dbReference type="AlphaFoldDB" id="A0A5N3VWL1"/>
<sequence length="145" mass="16521">MYSFLYAFTSYFISLWILLQASHGINRIHDYNFMLSLTNFSKKSLNLEEALEVTKFALEVGFRHIDCAHAYKNEEHVGQAIRSKIADGTVKGEDIFYTSKLWSTCLQPELVQSALEKSLKSLQLDYVDLYLIHTPVALKSMSGSS</sequence>
<protein>
    <recommendedName>
        <fullName evidence="5">NADP-dependent oxidoreductase domain-containing protein</fullName>
    </recommendedName>
</protein>
<name>A0A5N3VWL1_MUNRE</name>
<dbReference type="PRINTS" id="PR00069">
    <property type="entry name" value="ALDKETRDTASE"/>
</dbReference>
<dbReference type="InterPro" id="IPR018170">
    <property type="entry name" value="Aldo/ket_reductase_CS"/>
</dbReference>
<comment type="caution">
    <text evidence="6">The sequence shown here is derived from an EMBL/GenBank/DDBJ whole genome shotgun (WGS) entry which is preliminary data.</text>
</comment>
<keyword evidence="4" id="KW-0732">Signal</keyword>
<dbReference type="EMBL" id="VCEB01000420">
    <property type="protein sequence ID" value="KAB0353762.1"/>
    <property type="molecule type" value="Genomic_DNA"/>
</dbReference>
<evidence type="ECO:0000256" key="1">
    <source>
        <dbReference type="ARBA" id="ARBA00007905"/>
    </source>
</evidence>
<evidence type="ECO:0000256" key="3">
    <source>
        <dbReference type="ARBA" id="ARBA00023002"/>
    </source>
</evidence>
<dbReference type="InterPro" id="IPR023210">
    <property type="entry name" value="NADP_OxRdtase_dom"/>
</dbReference>
<dbReference type="PROSITE" id="PS00798">
    <property type="entry name" value="ALDOKETO_REDUCTASE_1"/>
    <property type="match status" value="1"/>
</dbReference>
<dbReference type="Gene3D" id="3.20.20.100">
    <property type="entry name" value="NADP-dependent oxidoreductase domain"/>
    <property type="match status" value="1"/>
</dbReference>
<reference evidence="6 8" key="1">
    <citation type="submission" date="2019-06" db="EMBL/GenBank/DDBJ databases">
        <title>Discovery of a novel chromosome fission-fusion reversal in muntjac.</title>
        <authorList>
            <person name="Mudd A.B."/>
            <person name="Bredeson J.V."/>
            <person name="Baum R."/>
            <person name="Hockemeyer D."/>
            <person name="Rokhsar D.S."/>
        </authorList>
    </citation>
    <scope>NUCLEOTIDE SEQUENCE [LARGE SCALE GENOMIC DNA]</scope>
    <source>
        <strain evidence="6">UCam_UCB_Mr</strain>
        <tissue evidence="6">Fibroblast cell line</tissue>
    </source>
</reference>
<keyword evidence="8" id="KW-1185">Reference proteome</keyword>
<feature type="chain" id="PRO_5033494230" description="NADP-dependent oxidoreductase domain-containing protein" evidence="4">
    <location>
        <begin position="25"/>
        <end position="145"/>
    </location>
</feature>
<keyword evidence="2" id="KW-0521">NADP</keyword>
<accession>A0A5N3VWL1</accession>
<feature type="non-terminal residue" evidence="6">
    <location>
        <position position="145"/>
    </location>
</feature>
<dbReference type="InterPro" id="IPR036812">
    <property type="entry name" value="NAD(P)_OxRdtase_dom_sf"/>
</dbReference>
<dbReference type="EMBL" id="VCEB01000419">
    <property type="protein sequence ID" value="KAB0353763.1"/>
    <property type="molecule type" value="Genomic_DNA"/>
</dbReference>
<proteinExistence type="inferred from homology"/>
<dbReference type="Pfam" id="PF00248">
    <property type="entry name" value="Aldo_ket_red"/>
    <property type="match status" value="1"/>
</dbReference>
<gene>
    <name evidence="7" type="ORF">FD755_023542</name>
    <name evidence="6" type="ORF">FD755_023543</name>
</gene>
<keyword evidence="3" id="KW-0560">Oxidoreductase</keyword>
<feature type="domain" description="NADP-dependent oxidoreductase" evidence="5">
    <location>
        <begin position="43"/>
        <end position="136"/>
    </location>
</feature>